<reference evidence="19" key="1">
    <citation type="submission" date="2025-08" db="UniProtKB">
        <authorList>
            <consortium name="Ensembl"/>
        </authorList>
    </citation>
    <scope>IDENTIFICATION</scope>
</reference>
<feature type="binding site" description="axial binding residue" evidence="15">
    <location>
        <position position="455"/>
    </location>
    <ligand>
        <name>heme</name>
        <dbReference type="ChEBI" id="CHEBI:30413"/>
    </ligand>
    <ligandPart>
        <name>Fe</name>
        <dbReference type="ChEBI" id="CHEBI:18248"/>
    </ligandPart>
</feature>
<evidence type="ECO:0000256" key="7">
    <source>
        <dbReference type="ARBA" id="ARBA00022723"/>
    </source>
</evidence>
<evidence type="ECO:0000256" key="11">
    <source>
        <dbReference type="ARBA" id="ARBA00023004"/>
    </source>
</evidence>
<keyword evidence="18" id="KW-0812">Transmembrane</keyword>
<keyword evidence="12 16" id="KW-0503">Monooxygenase</keyword>
<dbReference type="FunFam" id="1.10.630.10:FF:000003">
    <property type="entry name" value="cytochrome P450 3A12-like isoform X2"/>
    <property type="match status" value="1"/>
</dbReference>
<sequence>MGCLPFFSVETWILLLTFICFFVIYSNRPYGIFEKLGIPGPKPYIYWGTVGRHHKVYYEDDVQSAKKYGKVWGTYEFRTPVLAVTDPEMLKTILVKECFTYFTNRRNFHLNGELYDAVSIAEDDEWRRIRNILTPSFTSGRIKEMFSVMKNISGKLTASMRSKAHNNEVIAVKDIFGPYSIDVMASCAFSLDVDSINNPSSPIIDHASKLFRFPVPVLILQGFFPILLPLFERLGVTMFSKTSTDFFKNVLEKIREERSGSSAQNPGDVLQNMINSQTANKASKGKQKKGNDSYSHKPNHKRLTDHEILSQAIMFMFAGYETSTTTLVFLAYNLATNPEVMKRLQEEIDSTFPDKGAVRYEALMQMEYLDCVVNESLRLYPPAARLDRIAKETVKICGITIQKDMVVMIPVYALQRDPELWPEPEEFRPDRFSKQNKQSIKPYAYMPFGVGPRNCLGMRFAQVMVKLALVDILQNYSFSVCEETEIPLEMDYKGFVGPLNPIKLKLETR</sequence>
<dbReference type="SUPFAM" id="SSF48264">
    <property type="entry name" value="Cytochrome P450"/>
    <property type="match status" value="1"/>
</dbReference>
<keyword evidence="6 15" id="KW-0349">Heme</keyword>
<dbReference type="GO" id="GO:0008395">
    <property type="term" value="F:steroid hydroxylase activity"/>
    <property type="evidence" value="ECO:0007669"/>
    <property type="project" value="TreeGrafter"/>
</dbReference>
<evidence type="ECO:0000256" key="15">
    <source>
        <dbReference type="PIRSR" id="PIRSR602401-1"/>
    </source>
</evidence>
<evidence type="ECO:0000256" key="14">
    <source>
        <dbReference type="ARBA" id="ARBA00047827"/>
    </source>
</evidence>
<dbReference type="GO" id="GO:0005506">
    <property type="term" value="F:iron ion binding"/>
    <property type="evidence" value="ECO:0007669"/>
    <property type="project" value="InterPro"/>
</dbReference>
<feature type="region of interest" description="Disordered" evidence="17">
    <location>
        <begin position="279"/>
        <end position="301"/>
    </location>
</feature>
<dbReference type="GO" id="GO:0020037">
    <property type="term" value="F:heme binding"/>
    <property type="evidence" value="ECO:0007669"/>
    <property type="project" value="InterPro"/>
</dbReference>
<evidence type="ECO:0000313" key="20">
    <source>
        <dbReference type="Proteomes" id="UP000694565"/>
    </source>
</evidence>
<evidence type="ECO:0000256" key="18">
    <source>
        <dbReference type="SAM" id="Phobius"/>
    </source>
</evidence>
<evidence type="ECO:0000256" key="5">
    <source>
        <dbReference type="ARBA" id="ARBA00012109"/>
    </source>
</evidence>
<name>A0A8C2WDS7_CYCLU</name>
<evidence type="ECO:0000256" key="2">
    <source>
        <dbReference type="ARBA" id="ARBA00004174"/>
    </source>
</evidence>
<comment type="cofactor">
    <cofactor evidence="1 15">
        <name>heme</name>
        <dbReference type="ChEBI" id="CHEBI:30413"/>
    </cofactor>
</comment>
<evidence type="ECO:0000256" key="1">
    <source>
        <dbReference type="ARBA" id="ARBA00001971"/>
    </source>
</evidence>
<dbReference type="Pfam" id="PF00067">
    <property type="entry name" value="p450"/>
    <property type="match status" value="1"/>
</dbReference>
<evidence type="ECO:0000256" key="17">
    <source>
        <dbReference type="SAM" id="MobiDB-lite"/>
    </source>
</evidence>
<keyword evidence="9" id="KW-0492">Microsome</keyword>
<dbReference type="GO" id="GO:0005789">
    <property type="term" value="C:endoplasmic reticulum membrane"/>
    <property type="evidence" value="ECO:0007669"/>
    <property type="project" value="UniProtKB-SubCell"/>
</dbReference>
<comment type="similarity">
    <text evidence="4 16">Belongs to the cytochrome P450 family.</text>
</comment>
<dbReference type="InterPro" id="IPR036396">
    <property type="entry name" value="Cyt_P450_sf"/>
</dbReference>
<dbReference type="GeneTree" id="ENSGT00950000182958"/>
<dbReference type="EC" id="1.14.14.1" evidence="5"/>
<comment type="subcellular location">
    <subcellularLocation>
        <location evidence="3">Endoplasmic reticulum membrane</location>
        <topology evidence="3">Peripheral membrane protein</topology>
    </subcellularLocation>
    <subcellularLocation>
        <location evidence="2">Microsome membrane</location>
        <topology evidence="2">Peripheral membrane protein</topology>
    </subcellularLocation>
</comment>
<dbReference type="PRINTS" id="PR00463">
    <property type="entry name" value="EP450I"/>
</dbReference>
<dbReference type="InterPro" id="IPR017972">
    <property type="entry name" value="Cyt_P450_CS"/>
</dbReference>
<protein>
    <recommendedName>
        <fullName evidence="5">unspecific monooxygenase</fullName>
        <ecNumber evidence="5">1.14.14.1</ecNumber>
    </recommendedName>
</protein>
<keyword evidence="11 15" id="KW-0408">Iron</keyword>
<evidence type="ECO:0000256" key="6">
    <source>
        <dbReference type="ARBA" id="ARBA00022617"/>
    </source>
</evidence>
<evidence type="ECO:0000256" key="4">
    <source>
        <dbReference type="ARBA" id="ARBA00010617"/>
    </source>
</evidence>
<dbReference type="AlphaFoldDB" id="A0A8C2WDS7"/>
<comment type="catalytic activity">
    <reaction evidence="14">
        <text>an organic molecule + reduced [NADPH--hemoprotein reductase] + O2 = an alcohol + oxidized [NADPH--hemoprotein reductase] + H2O + H(+)</text>
        <dbReference type="Rhea" id="RHEA:17149"/>
        <dbReference type="Rhea" id="RHEA-COMP:11964"/>
        <dbReference type="Rhea" id="RHEA-COMP:11965"/>
        <dbReference type="ChEBI" id="CHEBI:15377"/>
        <dbReference type="ChEBI" id="CHEBI:15378"/>
        <dbReference type="ChEBI" id="CHEBI:15379"/>
        <dbReference type="ChEBI" id="CHEBI:30879"/>
        <dbReference type="ChEBI" id="CHEBI:57618"/>
        <dbReference type="ChEBI" id="CHEBI:58210"/>
        <dbReference type="ChEBI" id="CHEBI:142491"/>
        <dbReference type="EC" id="1.14.14.1"/>
    </reaction>
</comment>
<evidence type="ECO:0000256" key="12">
    <source>
        <dbReference type="ARBA" id="ARBA00023033"/>
    </source>
</evidence>
<feature type="transmembrane region" description="Helical" evidence="18">
    <location>
        <begin position="6"/>
        <end position="25"/>
    </location>
</feature>
<organism evidence="19 20">
    <name type="scientific">Cyclopterus lumpus</name>
    <name type="common">Lumpsucker</name>
    <dbReference type="NCBI Taxonomy" id="8103"/>
    <lineage>
        <taxon>Eukaryota</taxon>
        <taxon>Metazoa</taxon>
        <taxon>Chordata</taxon>
        <taxon>Craniata</taxon>
        <taxon>Vertebrata</taxon>
        <taxon>Euteleostomi</taxon>
        <taxon>Actinopterygii</taxon>
        <taxon>Neopterygii</taxon>
        <taxon>Teleostei</taxon>
        <taxon>Neoteleostei</taxon>
        <taxon>Acanthomorphata</taxon>
        <taxon>Eupercaria</taxon>
        <taxon>Perciformes</taxon>
        <taxon>Cottioidei</taxon>
        <taxon>Cottales</taxon>
        <taxon>Cyclopteridae</taxon>
        <taxon>Cyclopterus</taxon>
    </lineage>
</organism>
<dbReference type="Ensembl" id="ENSCLMT00005002056.1">
    <property type="protein sequence ID" value="ENSCLMP00005001956.1"/>
    <property type="gene ID" value="ENSCLMG00005000993.1"/>
</dbReference>
<dbReference type="InterPro" id="IPR001128">
    <property type="entry name" value="Cyt_P450"/>
</dbReference>
<dbReference type="PANTHER" id="PTHR24302">
    <property type="entry name" value="CYTOCHROME P450 FAMILY 3"/>
    <property type="match status" value="1"/>
</dbReference>
<keyword evidence="8" id="KW-0256">Endoplasmic reticulum</keyword>
<evidence type="ECO:0000256" key="9">
    <source>
        <dbReference type="ARBA" id="ARBA00022848"/>
    </source>
</evidence>
<evidence type="ECO:0000256" key="13">
    <source>
        <dbReference type="ARBA" id="ARBA00023136"/>
    </source>
</evidence>
<dbReference type="PROSITE" id="PS00086">
    <property type="entry name" value="CYTOCHROME_P450"/>
    <property type="match status" value="1"/>
</dbReference>
<keyword evidence="13 18" id="KW-0472">Membrane</keyword>
<reference evidence="19" key="2">
    <citation type="submission" date="2025-09" db="UniProtKB">
        <authorList>
            <consortium name="Ensembl"/>
        </authorList>
    </citation>
    <scope>IDENTIFICATION</scope>
</reference>
<keyword evidence="18" id="KW-1133">Transmembrane helix</keyword>
<dbReference type="PRINTS" id="PR00385">
    <property type="entry name" value="P450"/>
</dbReference>
<dbReference type="Proteomes" id="UP000694565">
    <property type="component" value="Unplaced"/>
</dbReference>
<accession>A0A8C2WDS7</accession>
<evidence type="ECO:0000256" key="3">
    <source>
        <dbReference type="ARBA" id="ARBA00004406"/>
    </source>
</evidence>
<evidence type="ECO:0000256" key="16">
    <source>
        <dbReference type="RuleBase" id="RU000461"/>
    </source>
</evidence>
<keyword evidence="20" id="KW-1185">Reference proteome</keyword>
<dbReference type="PANTHER" id="PTHR24302:SF32">
    <property type="entry name" value="CYTOCHROME P450, FAMILY 3, SUBFAMILY A, POLYPEPTIDE 65"/>
    <property type="match status" value="1"/>
</dbReference>
<dbReference type="Gene3D" id="1.10.630.10">
    <property type="entry name" value="Cytochrome P450"/>
    <property type="match status" value="1"/>
</dbReference>
<evidence type="ECO:0000256" key="10">
    <source>
        <dbReference type="ARBA" id="ARBA00023002"/>
    </source>
</evidence>
<keyword evidence="10 16" id="KW-0560">Oxidoreductase</keyword>
<dbReference type="InterPro" id="IPR002401">
    <property type="entry name" value="Cyt_P450_E_grp-I"/>
</dbReference>
<dbReference type="GO" id="GO:0016712">
    <property type="term" value="F:oxidoreductase activity, acting on paired donors, with incorporation or reduction of molecular oxygen, reduced flavin or flavoprotein as one donor, and incorporation of one atom of oxygen"/>
    <property type="evidence" value="ECO:0007669"/>
    <property type="project" value="UniProtKB-EC"/>
</dbReference>
<dbReference type="InterPro" id="IPR050705">
    <property type="entry name" value="Cytochrome_P450_3A"/>
</dbReference>
<evidence type="ECO:0000256" key="8">
    <source>
        <dbReference type="ARBA" id="ARBA00022824"/>
    </source>
</evidence>
<proteinExistence type="inferred from homology"/>
<evidence type="ECO:0000313" key="19">
    <source>
        <dbReference type="Ensembl" id="ENSCLMP00005001956.1"/>
    </source>
</evidence>
<keyword evidence="7 15" id="KW-0479">Metal-binding</keyword>